<dbReference type="OrthoDB" id="3210767at2"/>
<evidence type="ECO:0000313" key="2">
    <source>
        <dbReference type="EMBL" id="RMB61375.1"/>
    </source>
</evidence>
<dbReference type="EMBL" id="REFW01000001">
    <property type="protein sequence ID" value="RMB61375.1"/>
    <property type="molecule type" value="Genomic_DNA"/>
</dbReference>
<dbReference type="NCBIfam" id="NF002542">
    <property type="entry name" value="PRK02101.1-3"/>
    <property type="match status" value="1"/>
</dbReference>
<gene>
    <name evidence="2" type="primary">yaaA</name>
    <name evidence="2" type="ORF">EAX62_01570</name>
</gene>
<dbReference type="GO" id="GO:0033194">
    <property type="term" value="P:response to hydroperoxide"/>
    <property type="evidence" value="ECO:0007669"/>
    <property type="project" value="TreeGrafter"/>
</dbReference>
<dbReference type="InterPro" id="IPR005583">
    <property type="entry name" value="YaaA"/>
</dbReference>
<dbReference type="Pfam" id="PF03883">
    <property type="entry name" value="H2O2_YaaD"/>
    <property type="match status" value="1"/>
</dbReference>
<proteinExistence type="inferred from homology"/>
<dbReference type="RefSeq" id="WP_121899923.1">
    <property type="nucleotide sequence ID" value="NZ_REFW01000001.1"/>
</dbReference>
<organism evidence="2 3">
    <name type="scientific">Tessaracoccus antarcticus</name>
    <dbReference type="NCBI Taxonomy" id="2479848"/>
    <lineage>
        <taxon>Bacteria</taxon>
        <taxon>Bacillati</taxon>
        <taxon>Actinomycetota</taxon>
        <taxon>Actinomycetes</taxon>
        <taxon>Propionibacteriales</taxon>
        <taxon>Propionibacteriaceae</taxon>
        <taxon>Tessaracoccus</taxon>
    </lineage>
</organism>
<name>A0A3M0G8R9_9ACTN</name>
<dbReference type="HAMAP" id="MF_00652">
    <property type="entry name" value="UPF0246"/>
    <property type="match status" value="1"/>
</dbReference>
<protein>
    <recommendedName>
        <fullName evidence="1">UPF0246 protein EAX62_01570</fullName>
    </recommendedName>
</protein>
<evidence type="ECO:0000313" key="3">
    <source>
        <dbReference type="Proteomes" id="UP000275256"/>
    </source>
</evidence>
<comment type="caution">
    <text evidence="2">The sequence shown here is derived from an EMBL/GenBank/DDBJ whole genome shotgun (WGS) entry which is preliminary data.</text>
</comment>
<sequence length="256" mass="28946">MLALLSPAKSLDFESRLPTHKRSQPRMAEDASQLIAVMRGKSVVDIERLMDISEDLSSLNASRYAAYEDEHTRKNSRPAVLAFNGDVYQGMQAKAFDARDFTEAQKTVRILSGLYGVLRPLDLIQPHRLEMGTKLRTERGKDLYHWWGSRVTDLLKADLEESPGTGVVVNLASNEYFGVVDTERLGARIISPRFEDRDADGRPRIVSFHAKRARGLMASWLVRNRVRTAVAVTQFEADGYTFDSTRSTRDVPIFVR</sequence>
<reference evidence="2 3" key="1">
    <citation type="submission" date="2018-10" db="EMBL/GenBank/DDBJ databases">
        <title>Tessaracoccus antarcticuss sp. nov., isolated from sediment.</title>
        <authorList>
            <person name="Zhou L.Y."/>
            <person name="Du Z.J."/>
        </authorList>
    </citation>
    <scope>NUCLEOTIDE SEQUENCE [LARGE SCALE GENOMIC DNA]</scope>
    <source>
        <strain evidence="2 3">JDX10</strain>
    </source>
</reference>
<comment type="similarity">
    <text evidence="1">Belongs to the UPF0246 family.</text>
</comment>
<dbReference type="GO" id="GO:0005829">
    <property type="term" value="C:cytosol"/>
    <property type="evidence" value="ECO:0007669"/>
    <property type="project" value="TreeGrafter"/>
</dbReference>
<dbReference type="Proteomes" id="UP000275256">
    <property type="component" value="Unassembled WGS sequence"/>
</dbReference>
<dbReference type="AlphaFoldDB" id="A0A3M0G8R9"/>
<accession>A0A3M0G8R9</accession>
<dbReference type="PANTHER" id="PTHR30283">
    <property type="entry name" value="PEROXIDE STRESS RESPONSE PROTEIN YAAA"/>
    <property type="match status" value="1"/>
</dbReference>
<dbReference type="PANTHER" id="PTHR30283:SF4">
    <property type="entry name" value="PEROXIDE STRESS RESISTANCE PROTEIN YAAA"/>
    <property type="match status" value="1"/>
</dbReference>
<keyword evidence="3" id="KW-1185">Reference proteome</keyword>
<evidence type="ECO:0000256" key="1">
    <source>
        <dbReference type="HAMAP-Rule" id="MF_00652"/>
    </source>
</evidence>